<dbReference type="GO" id="GO:0008825">
    <property type="term" value="F:cyclopropane-fatty-acyl-phospholipid synthase activity"/>
    <property type="evidence" value="ECO:0007669"/>
    <property type="project" value="UniProtKB-EC"/>
</dbReference>
<dbReference type="PANTHER" id="PTHR43667:SF2">
    <property type="entry name" value="FATTY ACID C-METHYL TRANSFERASE"/>
    <property type="match status" value="1"/>
</dbReference>
<comment type="caution">
    <text evidence="6">The sequence shown here is derived from an EMBL/GenBank/DDBJ whole genome shotgun (WGS) entry which is preliminary data.</text>
</comment>
<dbReference type="EMBL" id="JAASQP010000001">
    <property type="protein sequence ID" value="NIJ25188.1"/>
    <property type="molecule type" value="Genomic_DNA"/>
</dbReference>
<dbReference type="PANTHER" id="PTHR43667">
    <property type="entry name" value="CYCLOPROPANE-FATTY-ACYL-PHOSPHOLIPID SYNTHASE"/>
    <property type="match status" value="1"/>
</dbReference>
<keyword evidence="2 6" id="KW-0489">Methyltransferase</keyword>
<dbReference type="EC" id="2.1.1.79" evidence="6"/>
<dbReference type="RefSeq" id="WP_140047638.1">
    <property type="nucleotide sequence ID" value="NZ_BAAAEV010000001.1"/>
</dbReference>
<evidence type="ECO:0000256" key="5">
    <source>
        <dbReference type="ARBA" id="ARBA00023098"/>
    </source>
</evidence>
<dbReference type="PIRSF" id="PIRSF003085">
    <property type="entry name" value="CMAS"/>
    <property type="match status" value="1"/>
</dbReference>
<organism evidence="6 7">
    <name type="scientific">Sphingomonas japonica</name>
    <dbReference type="NCBI Taxonomy" id="511662"/>
    <lineage>
        <taxon>Bacteria</taxon>
        <taxon>Pseudomonadati</taxon>
        <taxon>Pseudomonadota</taxon>
        <taxon>Alphaproteobacteria</taxon>
        <taxon>Sphingomonadales</taxon>
        <taxon>Sphingomonadaceae</taxon>
        <taxon>Sphingomonas</taxon>
    </lineage>
</organism>
<dbReference type="CDD" id="cd02440">
    <property type="entry name" value="AdoMet_MTases"/>
    <property type="match status" value="1"/>
</dbReference>
<dbReference type="InterPro" id="IPR003333">
    <property type="entry name" value="CMAS"/>
</dbReference>
<evidence type="ECO:0000313" key="6">
    <source>
        <dbReference type="EMBL" id="NIJ25188.1"/>
    </source>
</evidence>
<protein>
    <submittedName>
        <fullName evidence="6">Cyclopropane-fatty-acyl-phospholipid synthase</fullName>
        <ecNumber evidence="6">2.1.1.79</ecNumber>
    </submittedName>
</protein>
<evidence type="ECO:0000256" key="2">
    <source>
        <dbReference type="ARBA" id="ARBA00022603"/>
    </source>
</evidence>
<dbReference type="Gene3D" id="3.40.50.150">
    <property type="entry name" value="Vaccinia Virus protein VP39"/>
    <property type="match status" value="1"/>
</dbReference>
<name>A0ABX0U8U1_9SPHN</name>
<proteinExistence type="inferred from homology"/>
<evidence type="ECO:0000256" key="3">
    <source>
        <dbReference type="ARBA" id="ARBA00022679"/>
    </source>
</evidence>
<evidence type="ECO:0000256" key="1">
    <source>
        <dbReference type="ARBA" id="ARBA00010815"/>
    </source>
</evidence>
<keyword evidence="3 6" id="KW-0808">Transferase</keyword>
<keyword evidence="5" id="KW-0443">Lipid metabolism</keyword>
<dbReference type="Pfam" id="PF02353">
    <property type="entry name" value="CMAS"/>
    <property type="match status" value="1"/>
</dbReference>
<evidence type="ECO:0000313" key="7">
    <source>
        <dbReference type="Proteomes" id="UP000788153"/>
    </source>
</evidence>
<dbReference type="SUPFAM" id="SSF53335">
    <property type="entry name" value="S-adenosyl-L-methionine-dependent methyltransferases"/>
    <property type="match status" value="1"/>
</dbReference>
<dbReference type="InterPro" id="IPR050723">
    <property type="entry name" value="CFA/CMAS"/>
</dbReference>
<reference evidence="6 7" key="1">
    <citation type="submission" date="2020-03" db="EMBL/GenBank/DDBJ databases">
        <title>Genomic Encyclopedia of Type Strains, Phase IV (KMG-IV): sequencing the most valuable type-strain genomes for metagenomic binning, comparative biology and taxonomic classification.</title>
        <authorList>
            <person name="Goeker M."/>
        </authorList>
    </citation>
    <scope>NUCLEOTIDE SEQUENCE [LARGE SCALE GENOMIC DNA]</scope>
    <source>
        <strain evidence="6 7">DSM 22753</strain>
    </source>
</reference>
<keyword evidence="7" id="KW-1185">Reference proteome</keyword>
<dbReference type="Proteomes" id="UP000788153">
    <property type="component" value="Unassembled WGS sequence"/>
</dbReference>
<evidence type="ECO:0000256" key="4">
    <source>
        <dbReference type="ARBA" id="ARBA00022691"/>
    </source>
</evidence>
<gene>
    <name evidence="6" type="ORF">FHT01_002730</name>
</gene>
<dbReference type="GO" id="GO:0032259">
    <property type="term" value="P:methylation"/>
    <property type="evidence" value="ECO:0007669"/>
    <property type="project" value="UniProtKB-KW"/>
</dbReference>
<accession>A0ABX0U8U1</accession>
<comment type="similarity">
    <text evidence="1">Belongs to the CFA/CMAS family.</text>
</comment>
<keyword evidence="4" id="KW-0949">S-adenosyl-L-methionine</keyword>
<sequence>MGTILNRGRDAGRARQALAAGIALPLATPLFHRLLDRIDRGLAHGSIEAILPDGSARSLGGRGPGPFTIVELRDWRALWRLATRGSAGWYESWVAGEWVASDLVALFTLFVRNRETLGGAGRAHGWTRRLLRRGHHARRNDLAGARQNIEYHYDLGNDFYRAWLDPGMTYSSARFATPDESLEAAQARKLQAILDRTGTRPGDTILEIGCGWGSFAELAARAGRRVHCLTLSLEQARHVEARMAAAGLDGVTVEVADYRSVTGSYDAVASIEMVEAVGQEYWPEYLATIARVLRPGGRAALQYIAIDDAIFEAYAANVDFIQTYVFPGGMLLSERRFAAIAAQHGLSWKDRDGFGSDYAETCRRWRAAFDRAETEGRLPGDLGRDFRDLWRYYLVYCEGGFLGGGIDVAQVTMIKGE</sequence>
<dbReference type="InterPro" id="IPR029063">
    <property type="entry name" value="SAM-dependent_MTases_sf"/>
</dbReference>